<dbReference type="AlphaFoldDB" id="A0A6J4QFV6"/>
<accession>A0A6J4QFV6</accession>
<dbReference type="EMBL" id="CADCUV010000189">
    <property type="protein sequence ID" value="CAA9438811.1"/>
    <property type="molecule type" value="Genomic_DNA"/>
</dbReference>
<reference evidence="2" key="1">
    <citation type="submission" date="2020-02" db="EMBL/GenBank/DDBJ databases">
        <authorList>
            <person name="Meier V. D."/>
        </authorList>
    </citation>
    <scope>NUCLEOTIDE SEQUENCE</scope>
    <source>
        <strain evidence="2">AVDCRST_MAG22</strain>
    </source>
</reference>
<gene>
    <name evidence="2" type="ORF">AVDCRST_MAG22-3889</name>
</gene>
<feature type="non-terminal residue" evidence="2">
    <location>
        <position position="122"/>
    </location>
</feature>
<feature type="non-terminal residue" evidence="2">
    <location>
        <position position="1"/>
    </location>
</feature>
<feature type="compositionally biased region" description="Basic and acidic residues" evidence="1">
    <location>
        <begin position="21"/>
        <end position="34"/>
    </location>
</feature>
<feature type="region of interest" description="Disordered" evidence="1">
    <location>
        <begin position="1"/>
        <end position="122"/>
    </location>
</feature>
<evidence type="ECO:0000256" key="1">
    <source>
        <dbReference type="SAM" id="MobiDB-lite"/>
    </source>
</evidence>
<evidence type="ECO:0000313" key="2">
    <source>
        <dbReference type="EMBL" id="CAA9438811.1"/>
    </source>
</evidence>
<organism evidence="2">
    <name type="scientific">uncultured Rubrobacteraceae bacterium</name>
    <dbReference type="NCBI Taxonomy" id="349277"/>
    <lineage>
        <taxon>Bacteria</taxon>
        <taxon>Bacillati</taxon>
        <taxon>Actinomycetota</taxon>
        <taxon>Rubrobacteria</taxon>
        <taxon>Rubrobacterales</taxon>
        <taxon>Rubrobacteraceae</taxon>
        <taxon>environmental samples</taxon>
    </lineage>
</organism>
<protein>
    <submittedName>
        <fullName evidence="2">Transcriptional regulator, HxlR family</fullName>
    </submittedName>
</protein>
<proteinExistence type="predicted"/>
<name>A0A6J4QFV6_9ACTN</name>
<feature type="compositionally biased region" description="Low complexity" evidence="1">
    <location>
        <begin position="1"/>
        <end position="20"/>
    </location>
</feature>
<sequence length="122" mass="12746">GEKTAPRYLRLRAPLLLPGRGDARRDRRQVEGRRPLPPGRDQALRRAAASDPGHQPAHADVGAQGARGRRVGPPRGLPGGAAQGGVQPDRIRGDALAANPADERLGEGLRAAARGVGGGRRL</sequence>